<keyword evidence="1" id="KW-0732">Signal</keyword>
<protein>
    <submittedName>
        <fullName evidence="2">Uncharacterized protein</fullName>
    </submittedName>
</protein>
<evidence type="ECO:0000313" key="3">
    <source>
        <dbReference type="Proteomes" id="UP000564704"/>
    </source>
</evidence>
<gene>
    <name evidence="2" type="ORF">FDP25_07455</name>
</gene>
<evidence type="ECO:0000313" key="2">
    <source>
        <dbReference type="EMBL" id="MRU15265.1"/>
    </source>
</evidence>
<comment type="caution">
    <text evidence="2">The sequence shown here is derived from an EMBL/GenBank/DDBJ whole genome shotgun (WGS) entry which is preliminary data.</text>
</comment>
<name>A0A844CP60_9RHOB</name>
<reference evidence="2 3" key="1">
    <citation type="submission" date="2019-05" db="EMBL/GenBank/DDBJ databases">
        <title>Roseovarius bejariae sp. nov., a moderately halophylic bacterium isolated from a saline soil in Rambla Salada (Murcia).</title>
        <authorList>
            <person name="Castro D.J."/>
            <person name="Gomez-Altuve A."/>
            <person name="Reina J.C."/>
            <person name="Rodriguez M."/>
            <person name="Sampedro I."/>
            <person name="Llamas I."/>
            <person name="Martinez-Checa F."/>
        </authorList>
    </citation>
    <scope>NUCLEOTIDE SEQUENCE [LARGE SCALE GENOMIC DNA]</scope>
    <source>
        <strain evidence="2 3">A21</strain>
    </source>
</reference>
<keyword evidence="3" id="KW-1185">Reference proteome</keyword>
<proteinExistence type="predicted"/>
<feature type="chain" id="PRO_5032934954" evidence="1">
    <location>
        <begin position="22"/>
        <end position="320"/>
    </location>
</feature>
<accession>A0A844CP60</accession>
<evidence type="ECO:0000256" key="1">
    <source>
        <dbReference type="SAM" id="SignalP"/>
    </source>
</evidence>
<organism evidence="2 3">
    <name type="scientific">Roseovarius bejariae</name>
    <dbReference type="NCBI Taxonomy" id="2576383"/>
    <lineage>
        <taxon>Bacteria</taxon>
        <taxon>Pseudomonadati</taxon>
        <taxon>Pseudomonadota</taxon>
        <taxon>Alphaproteobacteria</taxon>
        <taxon>Rhodobacterales</taxon>
        <taxon>Roseobacteraceae</taxon>
        <taxon>Roseovarius</taxon>
    </lineage>
</organism>
<sequence>MRLFLLLTAAALTFSSLPAEAQDKAFYNRQTLGSPHTPTPKRHADSAWHVIEARAHSNVRGAAMYVSPHNTHADMMRAALRSRQTEMTLHISWYDMRRGWNDYLSRTRDWVINHTIALKEHRKTDSLSPQPINAGPVIPVRAYEACEDRIGRDASITELTTCMAASILNTASLEINAMIDTREIERSLGTSKDITGLKGIALYDADTDDRTMLHELTPGEVCKPGDALTLCSQCTADFTHLVLGGTDSSACRDRDTFISISAMIPYGSFMTRAEDLGSPRLALVFNTSNDSDYTLWYRLDGLAEALASERLVFEGKVIGD</sequence>
<dbReference type="Proteomes" id="UP000564704">
    <property type="component" value="Unassembled WGS sequence"/>
</dbReference>
<feature type="signal peptide" evidence="1">
    <location>
        <begin position="1"/>
        <end position="21"/>
    </location>
</feature>
<dbReference type="RefSeq" id="WP_154150395.1">
    <property type="nucleotide sequence ID" value="NZ_SZWE01000001.1"/>
</dbReference>
<dbReference type="OrthoDB" id="8477870at2"/>
<dbReference type="EMBL" id="SZWE01000001">
    <property type="protein sequence ID" value="MRU15265.1"/>
    <property type="molecule type" value="Genomic_DNA"/>
</dbReference>
<dbReference type="AlphaFoldDB" id="A0A844CP60"/>